<feature type="region of interest" description="Disordered" evidence="2">
    <location>
        <begin position="1477"/>
        <end position="1509"/>
    </location>
</feature>
<feature type="compositionally biased region" description="Polar residues" evidence="2">
    <location>
        <begin position="289"/>
        <end position="307"/>
    </location>
</feature>
<feature type="compositionally biased region" description="Low complexity" evidence="2">
    <location>
        <begin position="1376"/>
        <end position="1385"/>
    </location>
</feature>
<evidence type="ECO:0000313" key="4">
    <source>
        <dbReference type="Proteomes" id="UP001208570"/>
    </source>
</evidence>
<feature type="region of interest" description="Disordered" evidence="2">
    <location>
        <begin position="1251"/>
        <end position="1310"/>
    </location>
</feature>
<feature type="region of interest" description="Disordered" evidence="2">
    <location>
        <begin position="862"/>
        <end position="1061"/>
    </location>
</feature>
<feature type="compositionally biased region" description="Low complexity" evidence="2">
    <location>
        <begin position="1278"/>
        <end position="1287"/>
    </location>
</feature>
<dbReference type="EMBL" id="JAODUP010001308">
    <property type="protein sequence ID" value="KAK2140572.1"/>
    <property type="molecule type" value="Genomic_DNA"/>
</dbReference>
<feature type="compositionally biased region" description="Basic and acidic residues" evidence="2">
    <location>
        <begin position="923"/>
        <end position="933"/>
    </location>
</feature>
<evidence type="ECO:0000256" key="1">
    <source>
        <dbReference type="SAM" id="Coils"/>
    </source>
</evidence>
<feature type="compositionally biased region" description="Polar residues" evidence="2">
    <location>
        <begin position="897"/>
        <end position="910"/>
    </location>
</feature>
<feature type="compositionally biased region" description="Basic and acidic residues" evidence="2">
    <location>
        <begin position="569"/>
        <end position="586"/>
    </location>
</feature>
<feature type="region of interest" description="Disordered" evidence="2">
    <location>
        <begin position="1414"/>
        <end position="1443"/>
    </location>
</feature>
<feature type="region of interest" description="Disordered" evidence="2">
    <location>
        <begin position="446"/>
        <end position="467"/>
    </location>
</feature>
<feature type="compositionally biased region" description="Low complexity" evidence="2">
    <location>
        <begin position="1029"/>
        <end position="1047"/>
    </location>
</feature>
<organism evidence="3 4">
    <name type="scientific">Paralvinella palmiformis</name>
    <dbReference type="NCBI Taxonomy" id="53620"/>
    <lineage>
        <taxon>Eukaryota</taxon>
        <taxon>Metazoa</taxon>
        <taxon>Spiralia</taxon>
        <taxon>Lophotrochozoa</taxon>
        <taxon>Annelida</taxon>
        <taxon>Polychaeta</taxon>
        <taxon>Sedentaria</taxon>
        <taxon>Canalipalpata</taxon>
        <taxon>Terebellida</taxon>
        <taxon>Terebelliformia</taxon>
        <taxon>Alvinellidae</taxon>
        <taxon>Paralvinella</taxon>
    </lineage>
</organism>
<feature type="compositionally biased region" description="Polar residues" evidence="2">
    <location>
        <begin position="266"/>
        <end position="281"/>
    </location>
</feature>
<feature type="compositionally biased region" description="Basic and acidic residues" evidence="2">
    <location>
        <begin position="1481"/>
        <end position="1496"/>
    </location>
</feature>
<evidence type="ECO:0000313" key="3">
    <source>
        <dbReference type="EMBL" id="KAK2140572.1"/>
    </source>
</evidence>
<gene>
    <name evidence="3" type="ORF">LSH36_1308g00013</name>
</gene>
<comment type="caution">
    <text evidence="3">The sequence shown here is derived from an EMBL/GenBank/DDBJ whole genome shotgun (WGS) entry which is preliminary data.</text>
</comment>
<feature type="compositionally biased region" description="Low complexity" evidence="2">
    <location>
        <begin position="620"/>
        <end position="652"/>
    </location>
</feature>
<feature type="compositionally biased region" description="Low complexity" evidence="2">
    <location>
        <begin position="1252"/>
        <end position="1265"/>
    </location>
</feature>
<proteinExistence type="predicted"/>
<sequence>MPVVVFRQELEQLRDEHQREEELRQEKEESMWRLHEEHLAEIEAEWKRLAHQKEAQTLEQAEALQELEETRRRIRVERLQSDEKIQEHLQHLQKLENSPKRNSQELAIQTVPDLGELAVQTESQLATALMGRRTTESQTLTYDGKLQDVCSDVRKMVRENQMSVQGQRKVLIEHELLSKHSIKQREKELHAKMRQIEEMFLASSERLELERQRLEEKADVYRKQDASTLEIITHHQQNVEKIEHKETQLELYIEEKQREIEEDTNDSVSSSLTKQKVSSPGGSELWLFSKSSHTQSTPSVMDSSFISERSFPHGGARPKSGSGSSSANRNKTTSKRAQDITDRLYPGPPKRGSDDKQTPRAAASVMMKKKGQTSSSTLPHSTLKGQGGKRIKGNVTHTNVLSVSNQADIPMTIEESPEMDTIKDTWNFIDTEDDGTFEVCSPTDSAFESPNDAGEISFPKKPKPETDTSFDTVTGVMRMDSISSAETLIPVDSRSPSGDLDPLYFDATFRVNSKPVKQGTTKIKKSKQSPDVTDVHQKVISSTEKKKHQAAKEVQLKGVHSCYELGVETTEKEVKSECQESIKSDDFEMVTSFEREAQPRSSSEPPKMSRAELDISCQQSRSRSVSHTSHTISSKAKAESQNSSRRSSLSSVKSEKSSSGTEKMATNYKQTKGGAKRTRKGKDLTRSSDAYLSKPKKSKRGDFHLEIYIPSGSVGGGGGTSLPIGSGSASGDDPFRSNTDPTHDVFARSLRSSSFGSDRSQGSTTGSVHEEICGFLDSGTKVIRRQRAPPSEQEIEDILKKQNRTAQIFIPHKLQDGRTQSIDLMEESDISEASSQITSSELHSDSKTVSISKVFSDDSLAECEAAKSSHPMGDKQLPAETRFSDDSLEDVSESDLNQVTRSTSDISTKTVIEREPNNGTSFRRREVDDENRKTTVSQQQDLFDDQLRLMLPNDEKRSPGPQISPRTAQKRTKKKRRDAKTRLGPGTESDIIMSDDSLMSSPSKTSRPNSGSRRRRKKHLDNRSLFGLSSEEYASSEEGSSSIGSHLSSDERIPEECSQELLTSQGPDAEVMEHLLEGPTDVDSLSEKDSGRNIALAHRMELEQMVKASGVKLDGARECMWKGGRAVADGASVSPATSQDIMPFQKKLTQFTQTAVDIWYTSSVVQENEDTYINVSIVSGGENKQFSLVANRKLSNKEDRLSPSCLVSDDVTMVTLEGATYGEHSTLRPDQITQTEKPNSRLKITSIDSWQSPLSSSLSSSSPSSQPAMHHHSTAVRQQSSESSSSQALPHQMEQDPTSTLSDDNITPPQISITFRQGSHVGNLKSSNHLDLTIQGTFPATDQPYLDHGESQISNVIRCLGSPDGSHQSEPNMQESSVNSSVSLSHMTDEVSCKQSVPVVDLAIVTVEQASYGSHISSDSLETRTDRSQISKSDVGLDQLSRQSHQSFESDSLECNLLENIEIDDTTPSKMSHITVASDSKVTKDESDNKVTKYDLSEDNDDSLSEDVKTSVDVEVQKDDSTSDMGEILEDGILPKHYKTSEQEEGELKDVGVTDSKYDIASETDISVKSLPELDDSDQGNKQIQLANIDGIMATVESASLTSVTNLALPTSNSTPQIDGTYHKTNVTHSVGLQDCTVIEKAEENVNPENIDQSKIDVLDIQAGAGSLRLNLEDKPILNTSTSNMRSSDVWAIENTLTVQPISDTRLEPSVDVVACLEQISSSSEVRNIQSDQHILDLLEQSHDNYQFDGEQNMKLSSVDTTVSSSGPSVELSDQTEYKSTEITDVGVDMSTVPVDMSTVPVDMSTVPVDMSTVPVDMSSSSCRYEYSSCRYEYSSCRYEYSSWTRFKEKKHKQRIRYWIY</sequence>
<evidence type="ECO:0000256" key="2">
    <source>
        <dbReference type="SAM" id="MobiDB-lite"/>
    </source>
</evidence>
<feature type="compositionally biased region" description="Polar residues" evidence="2">
    <location>
        <begin position="372"/>
        <end position="384"/>
    </location>
</feature>
<name>A0AAD9MNN8_9ANNE</name>
<feature type="compositionally biased region" description="Polar residues" evidence="2">
    <location>
        <begin position="1365"/>
        <end position="1375"/>
    </location>
</feature>
<keyword evidence="4" id="KW-1185">Reference proteome</keyword>
<feature type="region of interest" description="Disordered" evidence="2">
    <location>
        <begin position="829"/>
        <end position="849"/>
    </location>
</feature>
<feature type="compositionally biased region" description="Basic residues" evidence="2">
    <location>
        <begin position="968"/>
        <end position="979"/>
    </location>
</feature>
<feature type="coiled-coil region" evidence="1">
    <location>
        <begin position="3"/>
        <end position="84"/>
    </location>
</feature>
<accession>A0AAD9MNN8</accession>
<feature type="region of interest" description="Disordered" evidence="2">
    <location>
        <begin position="569"/>
        <end position="768"/>
    </location>
</feature>
<feature type="compositionally biased region" description="Low complexity" evidence="2">
    <location>
        <begin position="748"/>
        <end position="763"/>
    </location>
</feature>
<feature type="compositionally biased region" description="Low complexity" evidence="2">
    <location>
        <begin position="989"/>
        <end position="1003"/>
    </location>
</feature>
<keyword evidence="1" id="KW-0175">Coiled coil</keyword>
<protein>
    <submittedName>
        <fullName evidence="3">Uncharacterized protein</fullName>
    </submittedName>
</protein>
<feature type="compositionally biased region" description="Polar residues" evidence="2">
    <location>
        <begin position="831"/>
        <end position="849"/>
    </location>
</feature>
<reference evidence="3" key="1">
    <citation type="journal article" date="2023" name="Mol. Biol. Evol.">
        <title>Third-Generation Sequencing Reveals the Adaptive Role of the Epigenome in Three Deep-Sea Polychaetes.</title>
        <authorList>
            <person name="Perez M."/>
            <person name="Aroh O."/>
            <person name="Sun Y."/>
            <person name="Lan Y."/>
            <person name="Juniper S.K."/>
            <person name="Young C.R."/>
            <person name="Angers B."/>
            <person name="Qian P.Y."/>
        </authorList>
    </citation>
    <scope>NUCLEOTIDE SEQUENCE</scope>
    <source>
        <strain evidence="3">P08H-3</strain>
    </source>
</reference>
<feature type="region of interest" description="Disordered" evidence="2">
    <location>
        <begin position="260"/>
        <end position="392"/>
    </location>
</feature>
<feature type="compositionally biased region" description="Polar residues" evidence="2">
    <location>
        <begin position="321"/>
        <end position="331"/>
    </location>
</feature>
<feature type="compositionally biased region" description="Polar residues" evidence="2">
    <location>
        <begin position="1295"/>
        <end position="1310"/>
    </location>
</feature>
<dbReference type="Proteomes" id="UP001208570">
    <property type="component" value="Unassembled WGS sequence"/>
</dbReference>
<feature type="region of interest" description="Disordered" evidence="2">
    <location>
        <begin position="1358"/>
        <end position="1385"/>
    </location>
</feature>